<reference evidence="2 3" key="1">
    <citation type="submission" date="2023-10" db="EMBL/GenBank/DDBJ databases">
        <title>Development of a sustainable strategy for remediation of hydrocarbon-contaminated territories based on the waste exchange concept.</title>
        <authorList>
            <person name="Krivoruchko A."/>
        </authorList>
    </citation>
    <scope>NUCLEOTIDE SEQUENCE [LARGE SCALE GENOMIC DNA]</scope>
    <source>
        <strain evidence="2 3">IEGM 1236</strain>
    </source>
</reference>
<dbReference type="EMBL" id="JAWLUM010000001">
    <property type="protein sequence ID" value="MDV7133891.1"/>
    <property type="molecule type" value="Genomic_DNA"/>
</dbReference>
<feature type="domain" description="Metallo-beta-lactamase" evidence="1">
    <location>
        <begin position="8"/>
        <end position="220"/>
    </location>
</feature>
<dbReference type="InterPro" id="IPR001279">
    <property type="entry name" value="Metallo-B-lactamas"/>
</dbReference>
<dbReference type="InterPro" id="IPR050662">
    <property type="entry name" value="Sec-metab_biosynth-thioest"/>
</dbReference>
<comment type="caution">
    <text evidence="2">The sequence shown here is derived from an EMBL/GenBank/DDBJ whole genome shotgun (WGS) entry which is preliminary data.</text>
</comment>
<dbReference type="SMART" id="SM00849">
    <property type="entry name" value="Lactamase_B"/>
    <property type="match status" value="1"/>
</dbReference>
<keyword evidence="3" id="KW-1185">Reference proteome</keyword>
<dbReference type="Proteomes" id="UP001185792">
    <property type="component" value="Unassembled WGS sequence"/>
</dbReference>
<accession>A0ABU4ERN1</accession>
<dbReference type="Gene3D" id="3.60.15.10">
    <property type="entry name" value="Ribonuclease Z/Hydroxyacylglutathione hydrolase-like"/>
    <property type="match status" value="1"/>
</dbReference>
<evidence type="ECO:0000313" key="2">
    <source>
        <dbReference type="EMBL" id="MDV7133891.1"/>
    </source>
</evidence>
<dbReference type="InterPro" id="IPR036866">
    <property type="entry name" value="RibonucZ/Hydroxyglut_hydro"/>
</dbReference>
<dbReference type="RefSeq" id="WP_116916827.1">
    <property type="nucleotide sequence ID" value="NZ_JAWLUM010000001.1"/>
</dbReference>
<protein>
    <submittedName>
        <fullName evidence="2">MBL fold metallo-hydrolase</fullName>
    </submittedName>
</protein>
<organism evidence="2 3">
    <name type="scientific">Williamsia marianensis</name>
    <dbReference type="NCBI Taxonomy" id="85044"/>
    <lineage>
        <taxon>Bacteria</taxon>
        <taxon>Bacillati</taxon>
        <taxon>Actinomycetota</taxon>
        <taxon>Actinomycetes</taxon>
        <taxon>Mycobacteriales</taxon>
        <taxon>Nocardiaceae</taxon>
        <taxon>Williamsia</taxon>
    </lineage>
</organism>
<dbReference type="PANTHER" id="PTHR23131:SF4">
    <property type="entry name" value="METALLO-BETA-LACTAMASE SUPERFAMILY POTEIN"/>
    <property type="match status" value="1"/>
</dbReference>
<name>A0ABU4ERN1_WILMA</name>
<dbReference type="InterPro" id="IPR036388">
    <property type="entry name" value="WH-like_DNA-bd_sf"/>
</dbReference>
<gene>
    <name evidence="2" type="ORF">R4198_09300</name>
</gene>
<dbReference type="PANTHER" id="PTHR23131">
    <property type="entry name" value="ENDORIBONUCLEASE LACTB2"/>
    <property type="match status" value="1"/>
</dbReference>
<dbReference type="Pfam" id="PF00753">
    <property type="entry name" value="Lactamase_B"/>
    <property type="match status" value="1"/>
</dbReference>
<sequence>MPGDGLRAINVYALETNSGLALIDGGWHREGTYDELTGALSAIGRAPHEIHDIYVTHVHRDHYTFAIELRRRHGCRVHLGSGEVVGIEAIARLGTNVPESSLRELKRAGAHRIAERAYADSVGDPFVAADWEPPDTWLTAGPLHLSGHSLTAVHTPGHTKGHMVFHDEDRGVSYTGDHVLPTITPSIGFELGEWDLPLAKYIRSLELMLDNHDHIMLPSHGNTGSGVHARVHELLAHHERRFAATVAAVETLREPTGLAVAQALTWTRRERPFDTLDNFNQMVATCETLAHLDVLAERGRLNVEHREGVDVFTVR</sequence>
<dbReference type="SUPFAM" id="SSF56281">
    <property type="entry name" value="Metallo-hydrolase/oxidoreductase"/>
    <property type="match status" value="1"/>
</dbReference>
<evidence type="ECO:0000259" key="1">
    <source>
        <dbReference type="SMART" id="SM00849"/>
    </source>
</evidence>
<evidence type="ECO:0000313" key="3">
    <source>
        <dbReference type="Proteomes" id="UP001185792"/>
    </source>
</evidence>
<proteinExistence type="predicted"/>
<dbReference type="Gene3D" id="1.10.10.10">
    <property type="entry name" value="Winged helix-like DNA-binding domain superfamily/Winged helix DNA-binding domain"/>
    <property type="match status" value="1"/>
</dbReference>